<evidence type="ECO:0000313" key="18">
    <source>
        <dbReference type="EMBL" id="CNG35207.1"/>
    </source>
</evidence>
<dbReference type="PROSITE" id="PS01124">
    <property type="entry name" value="HTH_ARAC_FAMILY_2"/>
    <property type="match status" value="1"/>
</dbReference>
<dbReference type="PANTHER" id="PTHR10815">
    <property type="entry name" value="METHYLATED-DNA--PROTEIN-CYSTEINE METHYLTRANSFERASE"/>
    <property type="match status" value="1"/>
</dbReference>
<evidence type="ECO:0000256" key="6">
    <source>
        <dbReference type="ARBA" id="ARBA00022833"/>
    </source>
</evidence>
<dbReference type="SUPFAM" id="SSF57884">
    <property type="entry name" value="Ada DNA repair protein, N-terminal domain (N-Ada 10)"/>
    <property type="match status" value="1"/>
</dbReference>
<dbReference type="InterPro" id="IPR036217">
    <property type="entry name" value="MethylDNA_cys_MeTrfase_DNAb"/>
</dbReference>
<sequence>MRGAGYQKPPLYAAVANVSSAYNNLKASSGECKQWLFYMLINTVTINGVFIMIRAKDTFWDAIVNRDKTADGQFVYAVKTTGVYCRPSCPSRQAKAENIEFFADNHAAEQAGYRPCKRCQPTELPLSQQHAAKISRACRLIEQAETPLKLDELAAQVNLSAFHFHRLFKAITGLTPKAYASATRSARIRTQLAGQGSVTDAIFDAGYNSNGRFYEQSNQLLGMTPTRYRSGGRDTTLHFAVGESSLGAILMAKSKLGICAILLGDSPALLVQQLQDKFPQAELIGGDTEFEQWFAQVVGLVEAPKLGLDLPLDIQGTAFQQRVWQALREIPVGETASYADIAARIGSPKAVRAVAGACAANMLAVAIPCHRVIRQDGALSGYRWGVERKKQLLEKEAQGEEVSKP</sequence>
<dbReference type="STRING" id="631.CH53_1879"/>
<dbReference type="Pfam" id="PF01035">
    <property type="entry name" value="DNA_binding_1"/>
    <property type="match status" value="1"/>
</dbReference>
<dbReference type="InterPro" id="IPR009057">
    <property type="entry name" value="Homeodomain-like_sf"/>
</dbReference>
<dbReference type="EMBL" id="CPZJ01000017">
    <property type="protein sequence ID" value="CNG35207.1"/>
    <property type="molecule type" value="Genomic_DNA"/>
</dbReference>
<feature type="binding site" evidence="16">
    <location>
        <position position="119"/>
    </location>
    <ligand>
        <name>Zn(2+)</name>
        <dbReference type="ChEBI" id="CHEBI:29105"/>
    </ligand>
</feature>
<feature type="domain" description="HTH araC/xylS-type" evidence="17">
    <location>
        <begin position="135"/>
        <end position="231"/>
    </location>
</feature>
<evidence type="ECO:0000256" key="2">
    <source>
        <dbReference type="ARBA" id="ARBA00022603"/>
    </source>
</evidence>
<dbReference type="SUPFAM" id="SSF53155">
    <property type="entry name" value="Methylated DNA-protein cysteine methyltransferase domain"/>
    <property type="match status" value="1"/>
</dbReference>
<dbReference type="eggNOG" id="COG0350">
    <property type="taxonomic scope" value="Bacteria"/>
</dbReference>
<comment type="catalytic activity">
    <reaction evidence="1">
        <text>a 4-O-methyl-thymidine in DNA + L-cysteinyl-[protein] = a thymidine in DNA + S-methyl-L-cysteinyl-[protein]</text>
        <dbReference type="Rhea" id="RHEA:53428"/>
        <dbReference type="Rhea" id="RHEA-COMP:10131"/>
        <dbReference type="Rhea" id="RHEA-COMP:10132"/>
        <dbReference type="Rhea" id="RHEA-COMP:13555"/>
        <dbReference type="Rhea" id="RHEA-COMP:13556"/>
        <dbReference type="ChEBI" id="CHEBI:29950"/>
        <dbReference type="ChEBI" id="CHEBI:82612"/>
        <dbReference type="ChEBI" id="CHEBI:137386"/>
        <dbReference type="ChEBI" id="CHEBI:137387"/>
        <dbReference type="EC" id="2.1.1.63"/>
    </reaction>
</comment>
<feature type="active site" description="Nucleophile; methyl group acceptor from either O6-methylguanine or O4-methylthymine" evidence="15">
    <location>
        <position position="369"/>
    </location>
</feature>
<dbReference type="InterPro" id="IPR036631">
    <property type="entry name" value="MGMT_N_sf"/>
</dbReference>
<evidence type="ECO:0000256" key="16">
    <source>
        <dbReference type="PIRSR" id="PIRSR000409-3"/>
    </source>
</evidence>
<dbReference type="GO" id="GO:0008270">
    <property type="term" value="F:zinc ion binding"/>
    <property type="evidence" value="ECO:0007669"/>
    <property type="project" value="InterPro"/>
</dbReference>
<dbReference type="GO" id="GO:0006307">
    <property type="term" value="P:DNA alkylation repair"/>
    <property type="evidence" value="ECO:0007669"/>
    <property type="project" value="UniProtKB-ARBA"/>
</dbReference>
<dbReference type="GO" id="GO:0003700">
    <property type="term" value="F:DNA-binding transcription factor activity"/>
    <property type="evidence" value="ECO:0007669"/>
    <property type="project" value="InterPro"/>
</dbReference>
<reference evidence="18 19" key="1">
    <citation type="submission" date="2015-03" db="EMBL/GenBank/DDBJ databases">
        <authorList>
            <person name="Murphy D."/>
        </authorList>
    </citation>
    <scope>NUCLEOTIDE SEQUENCE [LARGE SCALE GENOMIC DNA]</scope>
    <source>
        <strain evidence="18 19">BR165/97</strain>
    </source>
</reference>
<proteinExistence type="inferred from homology"/>
<dbReference type="FunFam" id="1.10.10.10:FF:000410">
    <property type="entry name" value="ADA regulatory protein, putative"/>
    <property type="match status" value="1"/>
</dbReference>
<gene>
    <name evidence="18" type="primary">ada</name>
    <name evidence="18" type="ORF">ERS008530_03559</name>
</gene>
<keyword evidence="6 16" id="KW-0862">Zinc</keyword>
<dbReference type="SMART" id="SM00342">
    <property type="entry name" value="HTH_ARAC"/>
    <property type="match status" value="1"/>
</dbReference>
<evidence type="ECO:0000259" key="17">
    <source>
        <dbReference type="PROSITE" id="PS01124"/>
    </source>
</evidence>
<accession>A0A0T9MQ78</accession>
<dbReference type="Pfam" id="PF12833">
    <property type="entry name" value="HTH_18"/>
    <property type="match status" value="1"/>
</dbReference>
<dbReference type="InterPro" id="IPR004026">
    <property type="entry name" value="Ada_DNA_repair_Zn-bd"/>
</dbReference>
<keyword evidence="9" id="KW-0010">Activator</keyword>
<evidence type="ECO:0000256" key="1">
    <source>
        <dbReference type="ARBA" id="ARBA00001286"/>
    </source>
</evidence>
<evidence type="ECO:0000256" key="12">
    <source>
        <dbReference type="ARBA" id="ARBA00049348"/>
    </source>
</evidence>
<dbReference type="CDD" id="cd06445">
    <property type="entry name" value="ATase"/>
    <property type="match status" value="1"/>
</dbReference>
<feature type="binding site" evidence="16">
    <location>
        <position position="89"/>
    </location>
    <ligand>
        <name>Zn(2+)</name>
        <dbReference type="ChEBI" id="CHEBI:29105"/>
    </ligand>
</feature>
<evidence type="ECO:0000256" key="10">
    <source>
        <dbReference type="ARBA" id="ARBA00023163"/>
    </source>
</evidence>
<keyword evidence="10" id="KW-0804">Transcription</keyword>
<feature type="active site" description="Nucleophile; methyl group acceptor from methylphosphotriester" evidence="15">
    <location>
        <position position="85"/>
    </location>
</feature>
<keyword evidence="5" id="KW-0227">DNA damage</keyword>
<dbReference type="InterPro" id="IPR018060">
    <property type="entry name" value="HTH_AraC"/>
</dbReference>
<protein>
    <recommendedName>
        <fullName evidence="14">Regulatory protein of adaptive response</fullName>
    </recommendedName>
</protein>
<evidence type="ECO:0000313" key="19">
    <source>
        <dbReference type="Proteomes" id="UP000038750"/>
    </source>
</evidence>
<keyword evidence="11" id="KW-0234">DNA repair</keyword>
<dbReference type="InterPro" id="IPR035451">
    <property type="entry name" value="Ada-like_dom_sf"/>
</dbReference>
<evidence type="ECO:0000256" key="5">
    <source>
        <dbReference type="ARBA" id="ARBA00022763"/>
    </source>
</evidence>
<feature type="binding site" evidence="16">
    <location>
        <position position="85"/>
    </location>
    <ligand>
        <name>Zn(2+)</name>
        <dbReference type="ChEBI" id="CHEBI:29105"/>
    </ligand>
</feature>
<dbReference type="eggNOG" id="COG2169">
    <property type="taxonomic scope" value="Bacteria"/>
</dbReference>
<evidence type="ECO:0000256" key="3">
    <source>
        <dbReference type="ARBA" id="ARBA00022679"/>
    </source>
</evidence>
<dbReference type="SUPFAM" id="SSF46689">
    <property type="entry name" value="Homeodomain-like"/>
    <property type="match status" value="1"/>
</dbReference>
<dbReference type="PANTHER" id="PTHR10815:SF14">
    <property type="entry name" value="BIFUNCTIONAL TRANSCRIPTIONAL ACTIVATOR_DNA REPAIR ENZYME ADA"/>
    <property type="match status" value="1"/>
</dbReference>
<dbReference type="InterPro" id="IPR014048">
    <property type="entry name" value="MethylDNA_cys_MeTrfase_DNA-bd"/>
</dbReference>
<evidence type="ECO:0000256" key="4">
    <source>
        <dbReference type="ARBA" id="ARBA00022723"/>
    </source>
</evidence>
<dbReference type="Proteomes" id="UP000038750">
    <property type="component" value="Unassembled WGS sequence"/>
</dbReference>
<feature type="binding site" evidence="16">
    <location>
        <position position="116"/>
    </location>
    <ligand>
        <name>Zn(2+)</name>
        <dbReference type="ChEBI" id="CHEBI:29105"/>
    </ligand>
</feature>
<dbReference type="Gene3D" id="1.10.10.60">
    <property type="entry name" value="Homeodomain-like"/>
    <property type="match status" value="1"/>
</dbReference>
<evidence type="ECO:0000256" key="11">
    <source>
        <dbReference type="ARBA" id="ARBA00023204"/>
    </source>
</evidence>
<evidence type="ECO:0000256" key="8">
    <source>
        <dbReference type="ARBA" id="ARBA00023125"/>
    </source>
</evidence>
<dbReference type="PROSITE" id="PS00374">
    <property type="entry name" value="MGMT"/>
    <property type="match status" value="1"/>
</dbReference>
<keyword evidence="4 16" id="KW-0479">Metal-binding</keyword>
<dbReference type="NCBIfam" id="NF011964">
    <property type="entry name" value="PRK15435.1"/>
    <property type="match status" value="1"/>
</dbReference>
<organism evidence="18 19">
    <name type="scientific">Yersinia intermedia</name>
    <dbReference type="NCBI Taxonomy" id="631"/>
    <lineage>
        <taxon>Bacteria</taxon>
        <taxon>Pseudomonadati</taxon>
        <taxon>Pseudomonadota</taxon>
        <taxon>Gammaproteobacteria</taxon>
        <taxon>Enterobacterales</taxon>
        <taxon>Yersiniaceae</taxon>
        <taxon>Yersinia</taxon>
    </lineage>
</organism>
<dbReference type="Pfam" id="PF02805">
    <property type="entry name" value="Ada_Zn_binding"/>
    <property type="match status" value="1"/>
</dbReference>
<dbReference type="InterPro" id="IPR001497">
    <property type="entry name" value="MethylDNA_cys_MeTrfase_AS"/>
</dbReference>
<name>A0A0T9MQ78_YERIN</name>
<dbReference type="FunFam" id="3.40.10.10:FF:000001">
    <property type="entry name" value="DNA-3-methyladenine glycosylase 2"/>
    <property type="match status" value="1"/>
</dbReference>
<dbReference type="PIRSF" id="PIRSF000409">
    <property type="entry name" value="Ada"/>
    <property type="match status" value="1"/>
</dbReference>
<comment type="cofactor">
    <cofactor evidence="16">
        <name>Zn(2+)</name>
        <dbReference type="ChEBI" id="CHEBI:29105"/>
    </cofactor>
    <text evidence="16">Binds 1 zinc ion per subunit.</text>
</comment>
<dbReference type="NCBIfam" id="TIGR00589">
    <property type="entry name" value="ogt"/>
    <property type="match status" value="1"/>
</dbReference>
<keyword evidence="7" id="KW-0805">Transcription regulation</keyword>
<comment type="catalytic activity">
    <reaction evidence="12">
        <text>a 6-O-methyl-2'-deoxyguanosine in DNA + L-cysteinyl-[protein] = S-methyl-L-cysteinyl-[protein] + a 2'-deoxyguanosine in DNA</text>
        <dbReference type="Rhea" id="RHEA:24000"/>
        <dbReference type="Rhea" id="RHEA-COMP:10131"/>
        <dbReference type="Rhea" id="RHEA-COMP:10132"/>
        <dbReference type="Rhea" id="RHEA-COMP:11367"/>
        <dbReference type="Rhea" id="RHEA-COMP:11368"/>
        <dbReference type="ChEBI" id="CHEBI:29950"/>
        <dbReference type="ChEBI" id="CHEBI:82612"/>
        <dbReference type="ChEBI" id="CHEBI:85445"/>
        <dbReference type="ChEBI" id="CHEBI:85448"/>
        <dbReference type="EC" id="2.1.1.63"/>
    </reaction>
</comment>
<keyword evidence="2" id="KW-0489">Methyltransferase</keyword>
<dbReference type="Gene3D" id="3.30.160.70">
    <property type="entry name" value="Methylated DNA-protein cysteine methyltransferase domain"/>
    <property type="match status" value="1"/>
</dbReference>
<dbReference type="GO" id="GO:0043565">
    <property type="term" value="F:sequence-specific DNA binding"/>
    <property type="evidence" value="ECO:0007669"/>
    <property type="project" value="InterPro"/>
</dbReference>
<evidence type="ECO:0000256" key="14">
    <source>
        <dbReference type="ARBA" id="ARBA00078299"/>
    </source>
</evidence>
<evidence type="ECO:0000256" key="7">
    <source>
        <dbReference type="ARBA" id="ARBA00023015"/>
    </source>
</evidence>
<comment type="similarity">
    <text evidence="13">In the C-terminal section; belongs to the MGMT family.</text>
</comment>
<evidence type="ECO:0000256" key="15">
    <source>
        <dbReference type="PIRSR" id="PIRSR000409-1"/>
    </source>
</evidence>
<dbReference type="AlphaFoldDB" id="A0A0T9MQ78"/>
<dbReference type="InterPro" id="IPR016221">
    <property type="entry name" value="Bifunct_regulatory_prot_Ada"/>
</dbReference>
<dbReference type="Gene3D" id="3.40.10.10">
    <property type="entry name" value="DNA Methylphosphotriester Repair Domain"/>
    <property type="match status" value="1"/>
</dbReference>
<dbReference type="GO" id="GO:0003908">
    <property type="term" value="F:methylated-DNA-[protein]-cysteine S-methyltransferase activity"/>
    <property type="evidence" value="ECO:0007669"/>
    <property type="project" value="UniProtKB-EC"/>
</dbReference>
<dbReference type="SUPFAM" id="SSF46767">
    <property type="entry name" value="Methylated DNA-protein cysteine methyltransferase, C-terminal domain"/>
    <property type="match status" value="1"/>
</dbReference>
<dbReference type="Gene3D" id="1.10.10.10">
    <property type="entry name" value="Winged helix-like DNA-binding domain superfamily/Winged helix DNA-binding domain"/>
    <property type="match status" value="1"/>
</dbReference>
<dbReference type="GO" id="GO:0032259">
    <property type="term" value="P:methylation"/>
    <property type="evidence" value="ECO:0007669"/>
    <property type="project" value="UniProtKB-KW"/>
</dbReference>
<keyword evidence="8" id="KW-0238">DNA-binding</keyword>
<evidence type="ECO:0000256" key="13">
    <source>
        <dbReference type="ARBA" id="ARBA00060908"/>
    </source>
</evidence>
<keyword evidence="3" id="KW-0808">Transferase</keyword>
<dbReference type="InterPro" id="IPR036388">
    <property type="entry name" value="WH-like_DNA-bd_sf"/>
</dbReference>
<evidence type="ECO:0000256" key="9">
    <source>
        <dbReference type="ARBA" id="ARBA00023159"/>
    </source>
</evidence>